<dbReference type="AlphaFoldDB" id="A0A1I5ZCX9"/>
<feature type="domain" description="PspA-associated" evidence="1">
    <location>
        <begin position="1"/>
        <end position="92"/>
    </location>
</feature>
<dbReference type="Proteomes" id="UP000198727">
    <property type="component" value="Unassembled WGS sequence"/>
</dbReference>
<keyword evidence="3" id="KW-1185">Reference proteome</keyword>
<proteinExistence type="predicted"/>
<dbReference type="Pfam" id="PF22743">
    <property type="entry name" value="PspAA"/>
    <property type="match status" value="1"/>
</dbReference>
<protein>
    <recommendedName>
        <fullName evidence="1">PspA-associated domain-containing protein</fullName>
    </recommendedName>
</protein>
<evidence type="ECO:0000259" key="1">
    <source>
        <dbReference type="Pfam" id="PF22743"/>
    </source>
</evidence>
<evidence type="ECO:0000313" key="2">
    <source>
        <dbReference type="EMBL" id="SFQ54290.1"/>
    </source>
</evidence>
<accession>A0A1I5ZCX9</accession>
<dbReference type="OrthoDB" id="5244559at2"/>
<dbReference type="EMBL" id="FOWW01000009">
    <property type="protein sequence ID" value="SFQ54290.1"/>
    <property type="molecule type" value="Genomic_DNA"/>
</dbReference>
<organism evidence="2 3">
    <name type="scientific">Amycolatopsis arida</name>
    <dbReference type="NCBI Taxonomy" id="587909"/>
    <lineage>
        <taxon>Bacteria</taxon>
        <taxon>Bacillati</taxon>
        <taxon>Actinomycetota</taxon>
        <taxon>Actinomycetes</taxon>
        <taxon>Pseudonocardiales</taxon>
        <taxon>Pseudonocardiaceae</taxon>
        <taxon>Amycolatopsis</taxon>
    </lineage>
</organism>
<sequence>MIVRILGEGQFDVPDSALDTLNELDDALVAAVEAGDDEAFTRALGALLTGVRAAAAPHDVAALDSSDLILPGPDSTLAEVRELLGDDGLVPG</sequence>
<dbReference type="InterPro" id="IPR054437">
    <property type="entry name" value="PspA-assoc_dom"/>
</dbReference>
<evidence type="ECO:0000313" key="3">
    <source>
        <dbReference type="Proteomes" id="UP000198727"/>
    </source>
</evidence>
<name>A0A1I5ZCX9_9PSEU</name>
<dbReference type="STRING" id="587909.SAMN05421810_10952"/>
<dbReference type="RefSeq" id="WP_092534020.1">
    <property type="nucleotide sequence ID" value="NZ_FOWW01000009.1"/>
</dbReference>
<reference evidence="3" key="1">
    <citation type="submission" date="2016-10" db="EMBL/GenBank/DDBJ databases">
        <authorList>
            <person name="Varghese N."/>
            <person name="Submissions S."/>
        </authorList>
    </citation>
    <scope>NUCLEOTIDE SEQUENCE [LARGE SCALE GENOMIC DNA]</scope>
    <source>
        <strain evidence="3">CGMCC 4.5579</strain>
    </source>
</reference>
<gene>
    <name evidence="2" type="ORF">SAMN05421810_10952</name>
</gene>